<proteinExistence type="predicted"/>
<dbReference type="InterPro" id="IPR036291">
    <property type="entry name" value="NAD(P)-bd_dom_sf"/>
</dbReference>
<dbReference type="SUPFAM" id="SSF52210">
    <property type="entry name" value="Succinyl-CoA synthetase domains"/>
    <property type="match status" value="2"/>
</dbReference>
<dbReference type="Pfam" id="PF00583">
    <property type="entry name" value="Acetyltransf_1"/>
    <property type="match status" value="1"/>
</dbReference>
<dbReference type="InterPro" id="IPR051538">
    <property type="entry name" value="Acyl-CoA_Synth/Transferase"/>
</dbReference>
<dbReference type="AlphaFoldDB" id="A0A1G7D9K4"/>
<dbReference type="CDD" id="cd04301">
    <property type="entry name" value="NAT_SF"/>
    <property type="match status" value="1"/>
</dbReference>
<keyword evidence="2" id="KW-0547">Nucleotide-binding</keyword>
<evidence type="ECO:0000256" key="3">
    <source>
        <dbReference type="ARBA" id="ARBA00022840"/>
    </source>
</evidence>
<dbReference type="PROSITE" id="PS51186">
    <property type="entry name" value="GNAT"/>
    <property type="match status" value="1"/>
</dbReference>
<dbReference type="Gene3D" id="3.30.470.20">
    <property type="entry name" value="ATP-grasp fold, B domain"/>
    <property type="match status" value="1"/>
</dbReference>
<evidence type="ECO:0000256" key="2">
    <source>
        <dbReference type="ARBA" id="ARBA00022741"/>
    </source>
</evidence>
<name>A0A1G7D9K4_9DEIN</name>
<dbReference type="RefSeq" id="WP_093005055.1">
    <property type="nucleotide sequence ID" value="NZ_FNBC01000002.1"/>
</dbReference>
<feature type="domain" description="N-acetyltransferase" evidence="4">
    <location>
        <begin position="26"/>
        <end position="184"/>
    </location>
</feature>
<dbReference type="Gene3D" id="3.40.50.720">
    <property type="entry name" value="NAD(P)-binding Rossmann-like Domain"/>
    <property type="match status" value="1"/>
</dbReference>
<dbReference type="InterPro" id="IPR016181">
    <property type="entry name" value="Acyl_CoA_acyltransferase"/>
</dbReference>
<dbReference type="PANTHER" id="PTHR43334:SF1">
    <property type="entry name" value="3-HYDROXYPROPIONATE--COA LIGASE [ADP-FORMING]"/>
    <property type="match status" value="1"/>
</dbReference>
<dbReference type="STRING" id="482827.SAMN04488243_10239"/>
<protein>
    <submittedName>
        <fullName evidence="5">Acetyltransferase (GNAT) family protein</fullName>
    </submittedName>
</protein>
<organism evidence="5 6">
    <name type="scientific">Thermus arciformis</name>
    <dbReference type="NCBI Taxonomy" id="482827"/>
    <lineage>
        <taxon>Bacteria</taxon>
        <taxon>Thermotogati</taxon>
        <taxon>Deinococcota</taxon>
        <taxon>Deinococci</taxon>
        <taxon>Thermales</taxon>
        <taxon>Thermaceae</taxon>
        <taxon>Thermus</taxon>
    </lineage>
</organism>
<dbReference type="Pfam" id="PF13607">
    <property type="entry name" value="Succ_CoA_lig"/>
    <property type="match status" value="1"/>
</dbReference>
<sequence>MGYVPPPTPQHGLEEGPVLLKDGRTALLRRASKKDLPLFVEFLRRLSPTSLRLRFFSPISPEKAAELLLSAKPEEEKVTLVVLLGEPPRIVATGEYVRVKGEDTAEVAFLVDDAFQGKGLGTLLLERLALIAAKRGVRRFQAFVLAENKQMLSVFQESGFRVRAHREGGEVEVEFEILMEEEAARRFEWREKVSTLASLHPFFFPRGVAVVGASRDPESIGYRVLENLIFGRFQGPVYPVNEAIGKEGKTVGPLLAYPSLESIPGPVDLAVIAVPKGRVPEALEAAGRRGVRGAIVLTTGFSPEEAQALADKARRLGMRLLGPGSLGLVHTHPEVRLAAGLAPLPKGGPLAISSQSGTLGRAVMAYAESMGLGVSAFASLGAKADLSSNDLLQFWEEDERTGVILLYLESFGNPRRFSRLARRVGKRKPILAVHPSRDPLVRALFAQAGVVRANSLEEAFDVAALLALGRLPENGRVRLVSNASGPSNLALEALREGGLEVEHVDLGSEAREEDFQKALEEALHSEAGSVFLLFVPMGFAREEALRRLVEEARTEKLLLACFMGQEGPRARVLGQAVLYRFPESAAIALGRAWGYKRWREEPLFFPDFPDLRLEEARRLLEGKKALEPEEAEALLRAFGLSLGGEGGLHLKLHAAPHPLFGPVLSLLLPTPLGDQPLGLRLTPLTEGDARELLKPLEGHGDLEAYKELVLRVSRLLEEFPQVEALELELMGPRIARHRVVLAEGAWRS</sequence>
<dbReference type="SMART" id="SM00881">
    <property type="entry name" value="CoA_binding"/>
    <property type="match status" value="1"/>
</dbReference>
<dbReference type="SUPFAM" id="SSF51735">
    <property type="entry name" value="NAD(P)-binding Rossmann-fold domains"/>
    <property type="match status" value="1"/>
</dbReference>
<dbReference type="PANTHER" id="PTHR43334">
    <property type="entry name" value="ACETATE--COA LIGASE [ADP-FORMING]"/>
    <property type="match status" value="1"/>
</dbReference>
<dbReference type="Gene3D" id="3.40.630.30">
    <property type="match status" value="1"/>
</dbReference>
<dbReference type="GO" id="GO:0016747">
    <property type="term" value="F:acyltransferase activity, transferring groups other than amino-acyl groups"/>
    <property type="evidence" value="ECO:0007669"/>
    <property type="project" value="InterPro"/>
</dbReference>
<dbReference type="InterPro" id="IPR000182">
    <property type="entry name" value="GNAT_dom"/>
</dbReference>
<evidence type="ECO:0000259" key="4">
    <source>
        <dbReference type="PROSITE" id="PS51186"/>
    </source>
</evidence>
<dbReference type="InterPro" id="IPR003781">
    <property type="entry name" value="CoA-bd"/>
</dbReference>
<dbReference type="InterPro" id="IPR032875">
    <property type="entry name" value="Succ_CoA_lig_flav_dom"/>
</dbReference>
<evidence type="ECO:0000313" key="5">
    <source>
        <dbReference type="EMBL" id="SDE47586.1"/>
    </source>
</evidence>
<dbReference type="Proteomes" id="UP000199446">
    <property type="component" value="Unassembled WGS sequence"/>
</dbReference>
<keyword evidence="3" id="KW-0067">ATP-binding</keyword>
<evidence type="ECO:0000256" key="1">
    <source>
        <dbReference type="ARBA" id="ARBA00022598"/>
    </source>
</evidence>
<gene>
    <name evidence="5" type="ORF">SAMN04488243_10239</name>
</gene>
<evidence type="ECO:0000313" key="6">
    <source>
        <dbReference type="Proteomes" id="UP000199446"/>
    </source>
</evidence>
<dbReference type="Pfam" id="PF13380">
    <property type="entry name" value="CoA_binding_2"/>
    <property type="match status" value="1"/>
</dbReference>
<dbReference type="GO" id="GO:0005524">
    <property type="term" value="F:ATP binding"/>
    <property type="evidence" value="ECO:0007669"/>
    <property type="project" value="UniProtKB-KW"/>
</dbReference>
<dbReference type="OrthoDB" id="9807426at2"/>
<dbReference type="GO" id="GO:0016874">
    <property type="term" value="F:ligase activity"/>
    <property type="evidence" value="ECO:0007669"/>
    <property type="project" value="UniProtKB-KW"/>
</dbReference>
<keyword evidence="6" id="KW-1185">Reference proteome</keyword>
<reference evidence="6" key="1">
    <citation type="submission" date="2016-10" db="EMBL/GenBank/DDBJ databases">
        <authorList>
            <person name="Varghese N."/>
            <person name="Submissions S."/>
        </authorList>
    </citation>
    <scope>NUCLEOTIDE SEQUENCE [LARGE SCALE GENOMIC DNA]</scope>
    <source>
        <strain evidence="6">CGMCC 1.6992</strain>
    </source>
</reference>
<dbReference type="Gene3D" id="3.40.50.261">
    <property type="entry name" value="Succinyl-CoA synthetase domains"/>
    <property type="match status" value="2"/>
</dbReference>
<accession>A0A1G7D9K4</accession>
<dbReference type="EMBL" id="FNBC01000002">
    <property type="protein sequence ID" value="SDE47586.1"/>
    <property type="molecule type" value="Genomic_DNA"/>
</dbReference>
<dbReference type="InterPro" id="IPR016102">
    <property type="entry name" value="Succinyl-CoA_synth-like"/>
</dbReference>
<dbReference type="SUPFAM" id="SSF55729">
    <property type="entry name" value="Acyl-CoA N-acyltransferases (Nat)"/>
    <property type="match status" value="1"/>
</dbReference>
<keyword evidence="1" id="KW-0436">Ligase</keyword>
<keyword evidence="5" id="KW-0808">Transferase</keyword>